<organism evidence="1">
    <name type="scientific">uncultured Leptolyngbya sp</name>
    <dbReference type="NCBI Taxonomy" id="332963"/>
    <lineage>
        <taxon>Bacteria</taxon>
        <taxon>Bacillati</taxon>
        <taxon>Cyanobacteriota</taxon>
        <taxon>Cyanophyceae</taxon>
        <taxon>Leptolyngbyales</taxon>
        <taxon>Leptolyngbyaceae</taxon>
        <taxon>Leptolyngbya group</taxon>
        <taxon>Leptolyngbya</taxon>
        <taxon>environmental samples</taxon>
    </lineage>
</organism>
<evidence type="ECO:0000313" key="1">
    <source>
        <dbReference type="EMBL" id="CAA9337379.1"/>
    </source>
</evidence>
<name>A0A6J4LNV8_9CYAN</name>
<dbReference type="EMBL" id="CADCTY010000752">
    <property type="protein sequence ID" value="CAA9337379.1"/>
    <property type="molecule type" value="Genomic_DNA"/>
</dbReference>
<proteinExistence type="predicted"/>
<reference evidence="1" key="1">
    <citation type="submission" date="2020-02" db="EMBL/GenBank/DDBJ databases">
        <authorList>
            <person name="Meier V. D."/>
        </authorList>
    </citation>
    <scope>NUCLEOTIDE SEQUENCE</scope>
    <source>
        <strain evidence="1">AVDCRST_MAG94</strain>
    </source>
</reference>
<sequence length="69" mass="7485">MLGSVSLLQIAPNQPSYNNVIASLHHLTLDALLHILVSLEGFSHASIAILLPVEAAAIRFYSKFQRGES</sequence>
<protein>
    <submittedName>
        <fullName evidence="1">Uncharacterized protein</fullName>
    </submittedName>
</protein>
<gene>
    <name evidence="1" type="ORF">AVDCRST_MAG94-2170</name>
</gene>
<dbReference type="AlphaFoldDB" id="A0A6J4LNV8"/>
<accession>A0A6J4LNV8</accession>